<name>A0A1H3EYJ0_ALLWA</name>
<proteinExistence type="predicted"/>
<evidence type="ECO:0000313" key="2">
    <source>
        <dbReference type="Proteomes" id="UP000198672"/>
    </source>
</evidence>
<dbReference type="OrthoDB" id="5772816at2"/>
<accession>A0A1H3EYJ0</accession>
<dbReference type="InterPro" id="IPR025906">
    <property type="entry name" value="YjfB_motility"/>
</dbReference>
<dbReference type="Pfam" id="PF14070">
    <property type="entry name" value="YjfB_motility"/>
    <property type="match status" value="1"/>
</dbReference>
<evidence type="ECO:0000313" key="1">
    <source>
        <dbReference type="EMBL" id="SDX83872.1"/>
    </source>
</evidence>
<reference evidence="2" key="1">
    <citation type="submission" date="2016-10" db="EMBL/GenBank/DDBJ databases">
        <authorList>
            <person name="Varghese N."/>
            <person name="Submissions S."/>
        </authorList>
    </citation>
    <scope>NUCLEOTIDE SEQUENCE [LARGE SCALE GENOMIC DNA]</scope>
    <source>
        <strain evidence="2">DSM 173</strain>
    </source>
</reference>
<dbReference type="RefSeq" id="WP_091333238.1">
    <property type="nucleotide sequence ID" value="NZ_FNOW01000015.1"/>
</dbReference>
<sequence>MNDISAISATPSSLAAQATAARQTDTASEVSTAVFKKALDIQEQGALQLINSVTTPSANIMSGNTINTTA</sequence>
<dbReference type="Proteomes" id="UP000198672">
    <property type="component" value="Unassembled WGS sequence"/>
</dbReference>
<dbReference type="EMBL" id="FNOW01000015">
    <property type="protein sequence ID" value="SDX83872.1"/>
    <property type="molecule type" value="Genomic_DNA"/>
</dbReference>
<dbReference type="AlphaFoldDB" id="A0A1H3EYJ0"/>
<keyword evidence="2" id="KW-1185">Reference proteome</keyword>
<protein>
    <submittedName>
        <fullName evidence="1">Putative motility protein</fullName>
    </submittedName>
</protein>
<gene>
    <name evidence="1" type="ORF">SAMN05421644_11540</name>
</gene>
<organism evidence="1 2">
    <name type="scientific">Allochromatium warmingii</name>
    <name type="common">Chromatium warmingii</name>
    <dbReference type="NCBI Taxonomy" id="61595"/>
    <lineage>
        <taxon>Bacteria</taxon>
        <taxon>Pseudomonadati</taxon>
        <taxon>Pseudomonadota</taxon>
        <taxon>Gammaproteobacteria</taxon>
        <taxon>Chromatiales</taxon>
        <taxon>Chromatiaceae</taxon>
        <taxon>Allochromatium</taxon>
    </lineage>
</organism>